<accession>A0A6P2DI93</accession>
<dbReference type="AlphaFoldDB" id="A0A6P2DI93"/>
<evidence type="ECO:0000313" key="1">
    <source>
        <dbReference type="EMBL" id="VTS01920.1"/>
    </source>
</evidence>
<gene>
    <name evidence="1" type="ORF">SOIL9_76890</name>
</gene>
<organism evidence="1 2">
    <name type="scientific">Gemmata massiliana</name>
    <dbReference type="NCBI Taxonomy" id="1210884"/>
    <lineage>
        <taxon>Bacteria</taxon>
        <taxon>Pseudomonadati</taxon>
        <taxon>Planctomycetota</taxon>
        <taxon>Planctomycetia</taxon>
        <taxon>Gemmatales</taxon>
        <taxon>Gemmataceae</taxon>
        <taxon>Gemmata</taxon>
    </lineage>
</organism>
<keyword evidence="2" id="KW-1185">Reference proteome</keyword>
<dbReference type="EMBL" id="LR593886">
    <property type="protein sequence ID" value="VTS01920.1"/>
    <property type="molecule type" value="Genomic_DNA"/>
</dbReference>
<dbReference type="KEGG" id="gms:SOIL9_76890"/>
<proteinExistence type="predicted"/>
<name>A0A6P2DI93_9BACT</name>
<protein>
    <submittedName>
        <fullName evidence="1">Uncharacterized protein</fullName>
    </submittedName>
</protein>
<sequence>MPINRWELQFILGSSSRAALGTCGAGTRRIGGRWPRVPRARWRLVYWRRAPVAARVVVQGNHGPLVGAGPGVARRGLAPWGEHPIGTCVAVGREPGRWCGPVRSLEPAPENLALEAVRLWMPRWRIEQGRPQMKEELGLGHFEGRRACNFFCVRSAGPSFAGQVACGGGRRPSNTMAKWLSAAFRPTVGTVHFFDASWIARYTRSNARRSGMASGCA</sequence>
<evidence type="ECO:0000313" key="2">
    <source>
        <dbReference type="Proteomes" id="UP000464178"/>
    </source>
</evidence>
<reference evidence="1 2" key="1">
    <citation type="submission" date="2019-05" db="EMBL/GenBank/DDBJ databases">
        <authorList>
            <consortium name="Science for Life Laboratories"/>
        </authorList>
    </citation>
    <scope>NUCLEOTIDE SEQUENCE [LARGE SCALE GENOMIC DNA]</scope>
    <source>
        <strain evidence="1">Soil9</strain>
    </source>
</reference>
<dbReference type="Proteomes" id="UP000464178">
    <property type="component" value="Chromosome"/>
</dbReference>